<evidence type="ECO:0000313" key="2">
    <source>
        <dbReference type="EMBL" id="SHM32563.1"/>
    </source>
</evidence>
<proteinExistence type="predicted"/>
<evidence type="ECO:0000313" key="3">
    <source>
        <dbReference type="Proteomes" id="UP000184123"/>
    </source>
</evidence>
<name>A0A1M7HW55_9GAMM</name>
<gene>
    <name evidence="1" type="ORF">HCU01_18640</name>
    <name evidence="2" type="ORF">SAMN05660971_02701</name>
</gene>
<dbReference type="Proteomes" id="UP000321726">
    <property type="component" value="Unassembled WGS sequence"/>
</dbReference>
<dbReference type="AlphaFoldDB" id="A0A1M7HW55"/>
<dbReference type="EMBL" id="FRCA01000007">
    <property type="protein sequence ID" value="SHM32563.1"/>
    <property type="molecule type" value="Genomic_DNA"/>
</dbReference>
<dbReference type="EMBL" id="BJXU01000067">
    <property type="protein sequence ID" value="GEN23915.1"/>
    <property type="molecule type" value="Genomic_DNA"/>
</dbReference>
<evidence type="ECO:0000313" key="1">
    <source>
        <dbReference type="EMBL" id="GEN23915.1"/>
    </source>
</evidence>
<reference evidence="1 4" key="2">
    <citation type="submission" date="2019-07" db="EMBL/GenBank/DDBJ databases">
        <title>Whole genome shotgun sequence of Halomonas cupida NBRC 102219.</title>
        <authorList>
            <person name="Hosoyama A."/>
            <person name="Uohara A."/>
            <person name="Ohji S."/>
            <person name="Ichikawa N."/>
        </authorList>
    </citation>
    <scope>NUCLEOTIDE SEQUENCE [LARGE SCALE GENOMIC DNA]</scope>
    <source>
        <strain evidence="1 4">NBRC 102219</strain>
    </source>
</reference>
<reference evidence="2 3" key="1">
    <citation type="submission" date="2016-11" db="EMBL/GenBank/DDBJ databases">
        <authorList>
            <person name="Jaros S."/>
            <person name="Januszkiewicz K."/>
            <person name="Wedrychowicz H."/>
        </authorList>
    </citation>
    <scope>NUCLEOTIDE SEQUENCE [LARGE SCALE GENOMIC DNA]</scope>
    <source>
        <strain evidence="2 3">DSM 4740</strain>
    </source>
</reference>
<dbReference type="Proteomes" id="UP000184123">
    <property type="component" value="Unassembled WGS sequence"/>
</dbReference>
<sequence>MAPDLQTAKWRHIHADWWQDDQGNEIHRVEVDEDVLYHCHFAGSSLPWNAVALDRNEAMAVFDDQIPEKPRWQ</sequence>
<keyword evidence="4" id="KW-1185">Reference proteome</keyword>
<dbReference type="RefSeq" id="WP_073435731.1">
    <property type="nucleotide sequence ID" value="NZ_BJXU01000067.1"/>
</dbReference>
<accession>A0A1M7HW55</accession>
<evidence type="ECO:0000313" key="4">
    <source>
        <dbReference type="Proteomes" id="UP000321726"/>
    </source>
</evidence>
<protein>
    <submittedName>
        <fullName evidence="2">Uncharacterized protein</fullName>
    </submittedName>
</protein>
<dbReference type="OrthoDB" id="6167993at2"/>
<organism evidence="2 3">
    <name type="scientific">Halomonas cupida</name>
    <dbReference type="NCBI Taxonomy" id="44933"/>
    <lineage>
        <taxon>Bacteria</taxon>
        <taxon>Pseudomonadati</taxon>
        <taxon>Pseudomonadota</taxon>
        <taxon>Gammaproteobacteria</taxon>
        <taxon>Oceanospirillales</taxon>
        <taxon>Halomonadaceae</taxon>
        <taxon>Halomonas</taxon>
    </lineage>
</organism>